<evidence type="ECO:0000256" key="1">
    <source>
        <dbReference type="SAM" id="MobiDB-lite"/>
    </source>
</evidence>
<keyword evidence="3" id="KW-1185">Reference proteome</keyword>
<proteinExistence type="predicted"/>
<feature type="region of interest" description="Disordered" evidence="1">
    <location>
        <begin position="904"/>
        <end position="945"/>
    </location>
</feature>
<feature type="region of interest" description="Disordered" evidence="1">
    <location>
        <begin position="191"/>
        <end position="216"/>
    </location>
</feature>
<feature type="compositionally biased region" description="Low complexity" evidence="1">
    <location>
        <begin position="905"/>
        <end position="916"/>
    </location>
</feature>
<gene>
    <name evidence="2" type="ORF">PR048_004883</name>
</gene>
<sequence length="1135" mass="127561">MEPRPSSSLPGCRPCRFCDRVFTYGRNARRHERTACTNSPFHRMKHYGFCPTQFVKGDTMKEHTENMQGFVYWEPATVSLLASHQGVPGSIPGRVTPNFCTWKSCRKMKLVGGFSRGSSVSPRPLHSGPAPYSPRFALIASRDHDVKSRPNMSILFAIEISAASSVSCPHFQPEKGSELIFHGAQSVWGTGGSGFKSQRRNERAGETGNPRENPGTIPICENSKVCQRDDMIVRNKIRYRKAGNDVSGLHTTNSDTICYGKHIEIMYKNRTHGRKTACEPKQGQALLATKLEHLNEAGESRLKASPILAVQWQVSRDSGGGSHSGEAQKERGCPSSMATGSRMVAAAPAHLLTELGTLSEQWEISAVHGTLETAFSGIESDAGRERNVMVRIGFVERAAGDSEGCIVGSQRGVLGGGGGIHAGKVGGVVRDVGGMRSRNLQGKWGTVSSTWYFLHAVDETVNSPPYPALSLHHSKKLALVEYVLEAAGEITKWVVSSSVRTCGNFFDLVVLPEEDAWLIKISNCQIRRFEMKCISISSQALNSNGATVFWADLRSDLGSSFEPRWCKWSSLRERYPPLLAIHGRCCIGNSGVISLVTTVFGEESSWQLVIGLGGPSSVGKKDGSEGGCWVERGGKWLNVCVWEGKWLNVCVWEGKWLNECVWEGKWLNVCVWEGKWLNVCVWEGKWLNVCVWEGKWLNVCVWEGKWLNVCVCEGKWLNVCVWEGMCLKGKWLNVCVWEGKWLNVCVCEGKWLNECVWEGKWLNVCVWEGKWLNVCVWEGKWLNGMCLKVCVWEGKWLNVCVWEGKWLNVCVWEGKWLNVCVWEGKWLNVCVWEGKWLNVCVWEGMCLKVCVWEVPARDGKQLLAVHKQAKISDVWLGFTGDIRSDVFRLASSVFFEHQRRKREFSQSSPPQCTSTTGRGIPANHNETDPAETQGQERSIKAQSEGGSGRHLVCRCLRLYPRTTRREDRNPWSAFDARRTRRRENCCQNATAKKHSFTTLHVVSVSRILWPQQSKRGRTAALRKVARPDSRPQRKYNPTVTDAEFISIVWRSLLPSIADKSVHLKNDTTGDLLTNIQRFHNRESKETKSADIMFNEPKCRSRRNRGNPDTVHKNMALRHYNTAPMKAKMVDSTEAA</sequence>
<evidence type="ECO:0000313" key="3">
    <source>
        <dbReference type="Proteomes" id="UP001159363"/>
    </source>
</evidence>
<comment type="caution">
    <text evidence="2">The sequence shown here is derived from an EMBL/GenBank/DDBJ whole genome shotgun (WGS) entry which is preliminary data.</text>
</comment>
<evidence type="ECO:0000313" key="2">
    <source>
        <dbReference type="EMBL" id="KAJ8892303.1"/>
    </source>
</evidence>
<evidence type="ECO:0008006" key="4">
    <source>
        <dbReference type="Google" id="ProtNLM"/>
    </source>
</evidence>
<dbReference type="Proteomes" id="UP001159363">
    <property type="component" value="Chromosome 2"/>
</dbReference>
<protein>
    <recommendedName>
        <fullName evidence="4">C2H2-type domain-containing protein</fullName>
    </recommendedName>
</protein>
<feature type="region of interest" description="Disordered" evidence="1">
    <location>
        <begin position="315"/>
        <end position="337"/>
    </location>
</feature>
<reference evidence="2 3" key="1">
    <citation type="submission" date="2023-02" db="EMBL/GenBank/DDBJ databases">
        <title>LHISI_Scaffold_Assembly.</title>
        <authorList>
            <person name="Stuart O.P."/>
            <person name="Cleave R."/>
            <person name="Magrath M.J.L."/>
            <person name="Mikheyev A.S."/>
        </authorList>
    </citation>
    <scope>NUCLEOTIDE SEQUENCE [LARGE SCALE GENOMIC DNA]</scope>
    <source>
        <strain evidence="2">Daus_M_001</strain>
        <tissue evidence="2">Leg muscle</tissue>
    </source>
</reference>
<name>A0ABQ9I6N4_9NEOP</name>
<accession>A0ABQ9I6N4</accession>
<organism evidence="2 3">
    <name type="scientific">Dryococelus australis</name>
    <dbReference type="NCBI Taxonomy" id="614101"/>
    <lineage>
        <taxon>Eukaryota</taxon>
        <taxon>Metazoa</taxon>
        <taxon>Ecdysozoa</taxon>
        <taxon>Arthropoda</taxon>
        <taxon>Hexapoda</taxon>
        <taxon>Insecta</taxon>
        <taxon>Pterygota</taxon>
        <taxon>Neoptera</taxon>
        <taxon>Polyneoptera</taxon>
        <taxon>Phasmatodea</taxon>
        <taxon>Verophasmatodea</taxon>
        <taxon>Anareolatae</taxon>
        <taxon>Phasmatidae</taxon>
        <taxon>Eurycanthinae</taxon>
        <taxon>Dryococelus</taxon>
    </lineage>
</organism>
<dbReference type="EMBL" id="JARBHB010000002">
    <property type="protein sequence ID" value="KAJ8892303.1"/>
    <property type="molecule type" value="Genomic_DNA"/>
</dbReference>